<sequence>MTTLASFANPISVIQLSPTSGVFGSNQFVGDKEGFVQKVLGKWYCNPGNTIPVESMSHLEQAEKLYDFYVKYLQVKEKTSVNLGRVLHKLYSTGSIKEAEIALEAIKTQAGVTA</sequence>
<proteinExistence type="predicted"/>
<dbReference type="EMBL" id="AP014939">
    <property type="protein sequence ID" value="BAS21652.1"/>
    <property type="molecule type" value="Genomic_DNA"/>
</dbReference>
<name>A0A0K2S3J8_CITFR</name>
<organism evidence="1">
    <name type="scientific">Citrobacter freundii</name>
    <dbReference type="NCBI Taxonomy" id="546"/>
    <lineage>
        <taxon>Bacteria</taxon>
        <taxon>Pseudomonadati</taxon>
        <taxon>Pseudomonadota</taxon>
        <taxon>Gammaproteobacteria</taxon>
        <taxon>Enterobacterales</taxon>
        <taxon>Enterobacteriaceae</taxon>
        <taxon>Citrobacter</taxon>
        <taxon>Citrobacter freundii complex</taxon>
    </lineage>
</organism>
<reference evidence="1" key="1">
    <citation type="submission" date="2015-08" db="EMBL/GenBank/DDBJ databases">
        <title>Complete DNA Sequence of Pseudomonas syringae pv. actinidiae, the Causal Agent of Kiwifruit Canker Disease.</title>
        <authorList>
            <person name="Rikkerink E.H.A."/>
            <person name="Fineran P.C."/>
        </authorList>
    </citation>
    <scope>NUCLEOTIDE SEQUENCE</scope>
    <source>
        <strain evidence="1">KHM 243</strain>
        <plasmid evidence="1">pKHM-1</plasmid>
    </source>
</reference>
<dbReference type="AlphaFoldDB" id="A0A0K2S3J8"/>
<dbReference type="RefSeq" id="WP_071681718.1">
    <property type="nucleotide sequence ID" value="NZ_AP014939.1"/>
</dbReference>
<keyword evidence="1" id="KW-0614">Plasmid</keyword>
<geneLocation type="plasmid" evidence="1">
    <name>pKHM-1</name>
</geneLocation>
<protein>
    <submittedName>
        <fullName evidence="1">Uncharacterized protein</fullName>
    </submittedName>
</protein>
<evidence type="ECO:0000313" key="1">
    <source>
        <dbReference type="EMBL" id="BAS21652.1"/>
    </source>
</evidence>
<accession>A0A0K2S3J8</accession>